<protein>
    <recommendedName>
        <fullName evidence="1">HEPN domain-containing protein</fullName>
    </recommendedName>
</protein>
<dbReference type="InterPro" id="IPR007842">
    <property type="entry name" value="HEPN_dom"/>
</dbReference>
<dbReference type="STRING" id="1798392.A3A79_03150"/>
<evidence type="ECO:0000313" key="2">
    <source>
        <dbReference type="EMBL" id="OGG24163.1"/>
    </source>
</evidence>
<evidence type="ECO:0000313" key="3">
    <source>
        <dbReference type="Proteomes" id="UP000178759"/>
    </source>
</evidence>
<sequence>MTKIDVIKRWKESGRKNFDVARDMMKLGHYDWALFMGQLALEKLLKGLVVKRTGKLPPPVHNLVQLAKAARLSFDTNKTANLTTITRFHIVARYDDVKYEFYKEATESYAEKWVKIIEEYFVWIQKLY</sequence>
<dbReference type="AlphaFoldDB" id="A0A1F6AIC7"/>
<accession>A0A1F6AIC7</accession>
<proteinExistence type="predicted"/>
<dbReference type="Proteomes" id="UP000178759">
    <property type="component" value="Unassembled WGS sequence"/>
</dbReference>
<gene>
    <name evidence="2" type="ORF">A3A79_03150</name>
</gene>
<dbReference type="SMART" id="SM00748">
    <property type="entry name" value="HEPN"/>
    <property type="match status" value="1"/>
</dbReference>
<name>A0A1F6AIC7_9BACT</name>
<dbReference type="SUPFAM" id="SSF81593">
    <property type="entry name" value="Nucleotidyltransferase substrate binding subunit/domain"/>
    <property type="match status" value="1"/>
</dbReference>
<evidence type="ECO:0000259" key="1">
    <source>
        <dbReference type="PROSITE" id="PS50910"/>
    </source>
</evidence>
<dbReference type="PROSITE" id="PS50910">
    <property type="entry name" value="HEPN"/>
    <property type="match status" value="1"/>
</dbReference>
<organism evidence="2 3">
    <name type="scientific">Candidatus Gottesmanbacteria bacterium RIFCSPLOWO2_01_FULL_43_11b</name>
    <dbReference type="NCBI Taxonomy" id="1798392"/>
    <lineage>
        <taxon>Bacteria</taxon>
        <taxon>Candidatus Gottesmaniibacteriota</taxon>
    </lineage>
</organism>
<feature type="domain" description="HEPN" evidence="1">
    <location>
        <begin position="11"/>
        <end position="120"/>
    </location>
</feature>
<dbReference type="Pfam" id="PF05168">
    <property type="entry name" value="HEPN"/>
    <property type="match status" value="1"/>
</dbReference>
<reference evidence="2 3" key="1">
    <citation type="journal article" date="2016" name="Nat. Commun.">
        <title>Thousands of microbial genomes shed light on interconnected biogeochemical processes in an aquifer system.</title>
        <authorList>
            <person name="Anantharaman K."/>
            <person name="Brown C.T."/>
            <person name="Hug L.A."/>
            <person name="Sharon I."/>
            <person name="Castelle C.J."/>
            <person name="Probst A.J."/>
            <person name="Thomas B.C."/>
            <person name="Singh A."/>
            <person name="Wilkins M.J."/>
            <person name="Karaoz U."/>
            <person name="Brodie E.L."/>
            <person name="Williams K.H."/>
            <person name="Hubbard S.S."/>
            <person name="Banfield J.F."/>
        </authorList>
    </citation>
    <scope>NUCLEOTIDE SEQUENCE [LARGE SCALE GENOMIC DNA]</scope>
</reference>
<dbReference type="EMBL" id="MFJV01000001">
    <property type="protein sequence ID" value="OGG24163.1"/>
    <property type="molecule type" value="Genomic_DNA"/>
</dbReference>
<comment type="caution">
    <text evidence="2">The sequence shown here is derived from an EMBL/GenBank/DDBJ whole genome shotgun (WGS) entry which is preliminary data.</text>
</comment>
<dbReference type="Gene3D" id="1.20.120.330">
    <property type="entry name" value="Nucleotidyltransferases domain 2"/>
    <property type="match status" value="1"/>
</dbReference>